<keyword evidence="12" id="KW-0496">Mitochondrion</keyword>
<feature type="transmembrane region" description="Helical" evidence="17">
    <location>
        <begin position="123"/>
        <end position="143"/>
    </location>
</feature>
<keyword evidence="13 17" id="KW-0472">Membrane</keyword>
<feature type="transmembrane region" description="Helical" evidence="17">
    <location>
        <begin position="14"/>
        <end position="35"/>
    </location>
</feature>
<dbReference type="EC" id="2.5.1.18" evidence="5"/>
<dbReference type="Gene3D" id="1.20.120.550">
    <property type="entry name" value="Membrane associated eicosanoid/glutathione metabolism-like domain"/>
    <property type="match status" value="1"/>
</dbReference>
<comment type="subcellular location">
    <subcellularLocation>
        <location evidence="3">Endoplasmic reticulum membrane</location>
        <topology evidence="3">Multi-pass membrane protein</topology>
    </subcellularLocation>
    <subcellularLocation>
        <location evidence="2">Mitochondrion outer membrane</location>
    </subcellularLocation>
</comment>
<evidence type="ECO:0000256" key="12">
    <source>
        <dbReference type="ARBA" id="ARBA00023128"/>
    </source>
</evidence>
<dbReference type="InterPro" id="IPR023352">
    <property type="entry name" value="MAPEG-like_dom_sf"/>
</dbReference>
<dbReference type="GO" id="GO:0004364">
    <property type="term" value="F:glutathione transferase activity"/>
    <property type="evidence" value="ECO:0007669"/>
    <property type="project" value="UniProtKB-EC"/>
</dbReference>
<proteinExistence type="evidence at transcript level"/>
<dbReference type="SUPFAM" id="SSF161084">
    <property type="entry name" value="MAPEG domain-like"/>
    <property type="match status" value="1"/>
</dbReference>
<evidence type="ECO:0000256" key="3">
    <source>
        <dbReference type="ARBA" id="ARBA00004477"/>
    </source>
</evidence>
<keyword evidence="6" id="KW-0808">Transferase</keyword>
<evidence type="ECO:0000256" key="14">
    <source>
        <dbReference type="ARBA" id="ARBA00038540"/>
    </source>
</evidence>
<dbReference type="Pfam" id="PF01124">
    <property type="entry name" value="MAPEG"/>
    <property type="match status" value="1"/>
</dbReference>
<evidence type="ECO:0000256" key="11">
    <source>
        <dbReference type="ARBA" id="ARBA00022990"/>
    </source>
</evidence>
<evidence type="ECO:0000256" key="13">
    <source>
        <dbReference type="ARBA" id="ARBA00023136"/>
    </source>
</evidence>
<name>A0A976SHN3_ERISI</name>
<evidence type="ECO:0000256" key="1">
    <source>
        <dbReference type="ARBA" id="ARBA00003701"/>
    </source>
</evidence>
<keyword evidence="8" id="KW-1000">Mitochondrion outer membrane</keyword>
<keyword evidence="9" id="KW-0256">Endoplasmic reticulum</keyword>
<comment type="subunit">
    <text evidence="14">Homotrimer; The trimer binds only one molecule of glutathione.</text>
</comment>
<dbReference type="InterPro" id="IPR001129">
    <property type="entry name" value="Membr-assoc_MAPEG"/>
</dbReference>
<evidence type="ECO:0000256" key="5">
    <source>
        <dbReference type="ARBA" id="ARBA00012452"/>
    </source>
</evidence>
<keyword evidence="10 17" id="KW-1133">Transmembrane helix</keyword>
<evidence type="ECO:0000256" key="16">
    <source>
        <dbReference type="ARBA" id="ARBA00049385"/>
    </source>
</evidence>
<comment type="catalytic activity">
    <reaction evidence="16">
        <text>RX + glutathione = an S-substituted glutathione + a halide anion + H(+)</text>
        <dbReference type="Rhea" id="RHEA:16437"/>
        <dbReference type="ChEBI" id="CHEBI:15378"/>
        <dbReference type="ChEBI" id="CHEBI:16042"/>
        <dbReference type="ChEBI" id="CHEBI:17792"/>
        <dbReference type="ChEBI" id="CHEBI:57925"/>
        <dbReference type="ChEBI" id="CHEBI:90779"/>
        <dbReference type="EC" id="2.5.1.18"/>
    </reaction>
    <physiologicalReaction direction="left-to-right" evidence="16">
        <dbReference type="Rhea" id="RHEA:16438"/>
    </physiologicalReaction>
</comment>
<feature type="transmembrane region" description="Helical" evidence="17">
    <location>
        <begin position="76"/>
        <end position="103"/>
    </location>
</feature>
<evidence type="ECO:0000256" key="6">
    <source>
        <dbReference type="ARBA" id="ARBA00022679"/>
    </source>
</evidence>
<sequence>MAVWELDNPAFASFAFYSSILALKMLLMAPLTGYYRMSRGAFANPEDAKKFGTKGTKTDADVERVRRAHQNDLENIPVFFVIASMYLLTQPSTFLATMLFRVFTLARILHTIFYLNESSLRPLSFLVGELISIFLAGSTLLYLW</sequence>
<reference evidence="18" key="1">
    <citation type="submission" date="2022-06" db="EMBL/GenBank/DDBJ databases">
        <authorList>
            <person name="Ren Q."/>
            <person name="Jia R."/>
        </authorList>
    </citation>
    <scope>NUCLEOTIDE SEQUENCE</scope>
</reference>
<evidence type="ECO:0000256" key="10">
    <source>
        <dbReference type="ARBA" id="ARBA00022989"/>
    </source>
</evidence>
<evidence type="ECO:0000256" key="15">
    <source>
        <dbReference type="ARBA" id="ARBA00039397"/>
    </source>
</evidence>
<comment type="similarity">
    <text evidence="4">Belongs to the MAPEG family.</text>
</comment>
<evidence type="ECO:0000256" key="4">
    <source>
        <dbReference type="ARBA" id="ARBA00010459"/>
    </source>
</evidence>
<accession>A0A976SHN3</accession>
<dbReference type="AlphaFoldDB" id="A0A976SHN3"/>
<organism evidence="18">
    <name type="scientific">Eriocheir sinensis</name>
    <name type="common">Chinese mitten crab</name>
    <dbReference type="NCBI Taxonomy" id="95602"/>
    <lineage>
        <taxon>Eukaryota</taxon>
        <taxon>Metazoa</taxon>
        <taxon>Ecdysozoa</taxon>
        <taxon>Arthropoda</taxon>
        <taxon>Crustacea</taxon>
        <taxon>Multicrustacea</taxon>
        <taxon>Malacostraca</taxon>
        <taxon>Eumalacostraca</taxon>
        <taxon>Eucarida</taxon>
        <taxon>Decapoda</taxon>
        <taxon>Pleocyemata</taxon>
        <taxon>Brachyura</taxon>
        <taxon>Eubrachyura</taxon>
        <taxon>Grapsoidea</taxon>
        <taxon>Varunidae</taxon>
        <taxon>Eriocheir</taxon>
    </lineage>
</organism>
<dbReference type="PANTHER" id="PTHR10689">
    <property type="entry name" value="MICROSOMAL GLUTATHIONE S-TRANSFERASE 1"/>
    <property type="match status" value="1"/>
</dbReference>
<protein>
    <recommendedName>
        <fullName evidence="15">Microsomal glutathione S-transferase 1</fullName>
        <ecNumber evidence="5">2.5.1.18</ecNumber>
    </recommendedName>
</protein>
<dbReference type="EMBL" id="ON838220">
    <property type="protein sequence ID" value="UVC41632.1"/>
    <property type="molecule type" value="mRNA"/>
</dbReference>
<dbReference type="GO" id="GO:0005741">
    <property type="term" value="C:mitochondrial outer membrane"/>
    <property type="evidence" value="ECO:0007669"/>
    <property type="project" value="UniProtKB-SubCell"/>
</dbReference>
<evidence type="ECO:0000256" key="17">
    <source>
        <dbReference type="SAM" id="Phobius"/>
    </source>
</evidence>
<keyword evidence="11" id="KW-0007">Acetylation</keyword>
<keyword evidence="7 17" id="KW-0812">Transmembrane</keyword>
<dbReference type="InterPro" id="IPR040162">
    <property type="entry name" value="MGST1-like"/>
</dbReference>
<dbReference type="GO" id="GO:0005789">
    <property type="term" value="C:endoplasmic reticulum membrane"/>
    <property type="evidence" value="ECO:0007669"/>
    <property type="project" value="UniProtKB-SubCell"/>
</dbReference>
<evidence type="ECO:0000256" key="8">
    <source>
        <dbReference type="ARBA" id="ARBA00022787"/>
    </source>
</evidence>
<evidence type="ECO:0000256" key="2">
    <source>
        <dbReference type="ARBA" id="ARBA00004294"/>
    </source>
</evidence>
<evidence type="ECO:0000256" key="9">
    <source>
        <dbReference type="ARBA" id="ARBA00022824"/>
    </source>
</evidence>
<dbReference type="OrthoDB" id="193139at2759"/>
<dbReference type="FunFam" id="1.20.120.550:FF:000002">
    <property type="entry name" value="Microsomal glutathione S-transferase 1"/>
    <property type="match status" value="1"/>
</dbReference>
<evidence type="ECO:0000313" key="18">
    <source>
        <dbReference type="EMBL" id="UVC41632.1"/>
    </source>
</evidence>
<evidence type="ECO:0000256" key="7">
    <source>
        <dbReference type="ARBA" id="ARBA00022692"/>
    </source>
</evidence>
<comment type="function">
    <text evidence="1">Conjugation of reduced glutathione to a wide number of exogenous and endogenous hydrophobic electrophiles.</text>
</comment>
<dbReference type="PANTHER" id="PTHR10689:SF6">
    <property type="entry name" value="MICROSOMAL GLUTATHIONE S-TRANSFERASE 1"/>
    <property type="match status" value="1"/>
</dbReference>